<feature type="transmembrane region" description="Helical" evidence="1">
    <location>
        <begin position="293"/>
        <end position="318"/>
    </location>
</feature>
<keyword evidence="1" id="KW-0812">Transmembrane</keyword>
<keyword evidence="3" id="KW-1185">Reference proteome</keyword>
<feature type="transmembrane region" description="Helical" evidence="1">
    <location>
        <begin position="22"/>
        <end position="47"/>
    </location>
</feature>
<accession>A0ABN6L384</accession>
<proteinExistence type="predicted"/>
<dbReference type="EMBL" id="AP025225">
    <property type="protein sequence ID" value="BDB96174.1"/>
    <property type="molecule type" value="Genomic_DNA"/>
</dbReference>
<evidence type="ECO:0000256" key="1">
    <source>
        <dbReference type="SAM" id="Phobius"/>
    </source>
</evidence>
<keyword evidence="1" id="KW-1133">Transmembrane helix</keyword>
<feature type="transmembrane region" description="Helical" evidence="1">
    <location>
        <begin position="177"/>
        <end position="201"/>
    </location>
</feature>
<dbReference type="Proteomes" id="UP001320209">
    <property type="component" value="Chromosome"/>
</dbReference>
<reference evidence="2" key="1">
    <citation type="submission" date="2021-10" db="EMBL/GenBank/DDBJ databases">
        <title>Genome Sequence of The Candidatus Hydrogeosomobacter endosymbioticus, an Intracellular Bacterial Symbiont of the Anaerobic Ciliate GW7.</title>
        <authorList>
            <person name="Shiohama Y."/>
            <person name="Shinzato N."/>
        </authorList>
    </citation>
    <scope>NUCLEOTIDE SEQUENCE [LARGE SCALE GENOMIC DNA]</scope>
    <source>
        <strain evidence="2">200920</strain>
    </source>
</reference>
<organism evidence="2 3">
    <name type="scientific">Candidatus Hydrogenosomobacter endosymbioticus</name>
    <dbReference type="NCBI Taxonomy" id="2558174"/>
    <lineage>
        <taxon>Bacteria</taxon>
        <taxon>Pseudomonadati</taxon>
        <taxon>Pseudomonadota</taxon>
        <taxon>Alphaproteobacteria</taxon>
        <taxon>Holosporales</taxon>
        <taxon>Holosporaceae</taxon>
        <taxon>Candidatus Hydrogenosomobacter</taxon>
    </lineage>
</organism>
<feature type="transmembrane region" description="Helical" evidence="1">
    <location>
        <begin position="138"/>
        <end position="156"/>
    </location>
</feature>
<sequence length="323" mass="36521">MSITRASFSAQRKNNPVSLSKATAFSFILMIMYVSGVGSCFFAINLINKSIDSIFKTRPEIYSQTYNSKIPCVAMLPTECGRFRGEEDSGSREQAGEPVDDWELIDSVAPFYDGRNFSFALVGRSCGTVSPKNFVMDFALSSVVFFILYVFCMIIVRRNKSKNKISSNYFRKKKAAFLLLFSIFGTTCVAANFIDFFKIYFMENSIARPFMLYNFPDNYNDSRVIDKNFITRMFKSDDDYLSWCGMFVGGASLYNKEGVGFFSTPVDRYEVSKARKRDLFSLEIADYAIINRLLIKIVISFCMVTASIAICGIVYRALGGGRS</sequence>
<name>A0ABN6L384_9PROT</name>
<gene>
    <name evidence="2" type="ORF">HYD_3070</name>
</gene>
<dbReference type="RefSeq" id="WP_236865671.1">
    <property type="nucleotide sequence ID" value="NZ_AP025225.1"/>
</dbReference>
<protein>
    <submittedName>
        <fullName evidence="2">Uncharacterized protein</fullName>
    </submittedName>
</protein>
<evidence type="ECO:0000313" key="3">
    <source>
        <dbReference type="Proteomes" id="UP001320209"/>
    </source>
</evidence>
<evidence type="ECO:0000313" key="2">
    <source>
        <dbReference type="EMBL" id="BDB96174.1"/>
    </source>
</evidence>
<keyword evidence="1" id="KW-0472">Membrane</keyword>